<dbReference type="PANTHER" id="PTHR32089">
    <property type="entry name" value="METHYL-ACCEPTING CHEMOTAXIS PROTEIN MCPB"/>
    <property type="match status" value="1"/>
</dbReference>
<reference evidence="6 7" key="2">
    <citation type="submission" date="2021-01" db="EMBL/GenBank/DDBJ databases">
        <title>Genomic Encyclopedia of Type Strains, Phase IV (KMG-IV): sequencing the most valuable type-strain genomes for metagenomic binning, comparative biology and taxonomic classification.</title>
        <authorList>
            <person name="Goeker M."/>
        </authorList>
    </citation>
    <scope>NUCLEOTIDE SEQUENCE [LARGE SCALE GENOMIC DNA]</scope>
    <source>
        <strain evidence="6 7">DSM 6130</strain>
    </source>
</reference>
<keyword evidence="1 3" id="KW-0807">Transducer</keyword>
<dbReference type="Proteomes" id="UP000758856">
    <property type="component" value="Unassembled WGS sequence"/>
</dbReference>
<keyword evidence="7" id="KW-1185">Reference proteome</keyword>
<comment type="caution">
    <text evidence="5">The sequence shown here is derived from an EMBL/GenBank/DDBJ whole genome shotgun (WGS) entry which is preliminary data.</text>
</comment>
<gene>
    <name evidence="5" type="ORF">GCM10008170_20220</name>
    <name evidence="6" type="ORF">JOD31_000921</name>
</gene>
<dbReference type="InterPro" id="IPR004090">
    <property type="entry name" value="Chemotax_Me-accpt_rcpt"/>
</dbReference>
<reference evidence="5" key="1">
    <citation type="journal article" date="2014" name="Int. J. Syst. Evol. Microbiol.">
        <title>Complete genome sequence of Corynebacterium casei LMG S-19264T (=DSM 44701T), isolated from a smear-ripened cheese.</title>
        <authorList>
            <consortium name="US DOE Joint Genome Institute (JGI-PGF)"/>
            <person name="Walter F."/>
            <person name="Albersmeier A."/>
            <person name="Kalinowski J."/>
            <person name="Ruckert C."/>
        </authorList>
    </citation>
    <scope>NUCLEOTIDE SEQUENCE</scope>
    <source>
        <strain evidence="5">VKM B-1606</strain>
    </source>
</reference>
<name>A0A9W6ITM9_9HYPH</name>
<accession>A0A9W6ITM9</accession>
<dbReference type="RefSeq" id="WP_204949103.1">
    <property type="nucleotide sequence ID" value="NZ_BSFF01000002.1"/>
</dbReference>
<evidence type="ECO:0000259" key="4">
    <source>
        <dbReference type="PROSITE" id="PS50111"/>
    </source>
</evidence>
<dbReference type="SMART" id="SM00283">
    <property type="entry name" value="MA"/>
    <property type="match status" value="1"/>
</dbReference>
<dbReference type="GO" id="GO:0016020">
    <property type="term" value="C:membrane"/>
    <property type="evidence" value="ECO:0007669"/>
    <property type="project" value="InterPro"/>
</dbReference>
<evidence type="ECO:0000256" key="2">
    <source>
        <dbReference type="ARBA" id="ARBA00029447"/>
    </source>
</evidence>
<protein>
    <submittedName>
        <fullName evidence="6">Methyl-accepting chemotaxis protein</fullName>
    </submittedName>
</protein>
<dbReference type="SUPFAM" id="SSF58104">
    <property type="entry name" value="Methyl-accepting chemotaxis protein (MCP) signaling domain"/>
    <property type="match status" value="1"/>
</dbReference>
<evidence type="ECO:0000313" key="7">
    <source>
        <dbReference type="Proteomes" id="UP000758856"/>
    </source>
</evidence>
<feature type="domain" description="Methyl-accepting transducer" evidence="4">
    <location>
        <begin position="80"/>
        <end position="309"/>
    </location>
</feature>
<dbReference type="GO" id="GO:0006935">
    <property type="term" value="P:chemotaxis"/>
    <property type="evidence" value="ECO:0007669"/>
    <property type="project" value="InterPro"/>
</dbReference>
<organism evidence="5 8">
    <name type="scientific">Methylopila capsulata</name>
    <dbReference type="NCBI Taxonomy" id="61654"/>
    <lineage>
        <taxon>Bacteria</taxon>
        <taxon>Pseudomonadati</taxon>
        <taxon>Pseudomonadota</taxon>
        <taxon>Alphaproteobacteria</taxon>
        <taxon>Hyphomicrobiales</taxon>
        <taxon>Methylopilaceae</taxon>
        <taxon>Methylopila</taxon>
    </lineage>
</organism>
<evidence type="ECO:0000256" key="3">
    <source>
        <dbReference type="PROSITE-ProRule" id="PRU00284"/>
    </source>
</evidence>
<dbReference type="AlphaFoldDB" id="A0A9W6ITM9"/>
<sequence>MTFGFGRSAKAAVAVERAPESAAAIVDHTALIAALDALKRGAPVAHWPAGDVGAALRAFAEELERRQRADLNSVVGFAANAAATGTGVGWVTHDVRQVAESTSAIASAVEELANSISELSATSRTGADDAVSAQAETAACVDEMRHAAESMDAIRERVAAIAARIGVLEDAVRQIADMAGMIEAISSQTNLLALNATIEAARAGEAGRGFAVVANEVKSLSGQTAKATEQIRGRIATLTEETNAIKAATAESAQVVASGETIIRTTGAKVGSVGEQVTLISNNLNALAEVLGQQRAATNEISENVTRIAETARKTRGEIDAALGKLVLAEEAAMAGVEAGAAKGVENYALARLPADAGVAHRKLAAALVGLSGPTFDADSFAAGLDGVASDEVIRLRDGFRRDATRMMAAVKAQDWTAATASFEACETGLKQLEKLSAQR</sequence>
<dbReference type="PANTHER" id="PTHR32089:SF112">
    <property type="entry name" value="LYSOZYME-LIKE PROTEIN-RELATED"/>
    <property type="match status" value="1"/>
</dbReference>
<dbReference type="Pfam" id="PF00015">
    <property type="entry name" value="MCPsignal"/>
    <property type="match status" value="1"/>
</dbReference>
<evidence type="ECO:0000256" key="1">
    <source>
        <dbReference type="ARBA" id="ARBA00023224"/>
    </source>
</evidence>
<dbReference type="InterPro" id="IPR004089">
    <property type="entry name" value="MCPsignal_dom"/>
</dbReference>
<comment type="similarity">
    <text evidence="2">Belongs to the methyl-accepting chemotaxis (MCP) protein family.</text>
</comment>
<dbReference type="PROSITE" id="PS50111">
    <property type="entry name" value="CHEMOTAXIS_TRANSDUC_2"/>
    <property type="match status" value="1"/>
</dbReference>
<evidence type="ECO:0000313" key="5">
    <source>
        <dbReference type="EMBL" id="GLK56003.1"/>
    </source>
</evidence>
<dbReference type="Proteomes" id="UP001143400">
    <property type="component" value="Unassembled WGS sequence"/>
</dbReference>
<dbReference type="EMBL" id="BSFF01000002">
    <property type="protein sequence ID" value="GLK56003.1"/>
    <property type="molecule type" value="Genomic_DNA"/>
</dbReference>
<dbReference type="GO" id="GO:0004888">
    <property type="term" value="F:transmembrane signaling receptor activity"/>
    <property type="evidence" value="ECO:0007669"/>
    <property type="project" value="InterPro"/>
</dbReference>
<evidence type="ECO:0000313" key="6">
    <source>
        <dbReference type="EMBL" id="MBM7850709.1"/>
    </source>
</evidence>
<dbReference type="GO" id="GO:0007165">
    <property type="term" value="P:signal transduction"/>
    <property type="evidence" value="ECO:0007669"/>
    <property type="project" value="UniProtKB-KW"/>
</dbReference>
<dbReference type="PRINTS" id="PR00260">
    <property type="entry name" value="CHEMTRNSDUCR"/>
</dbReference>
<dbReference type="EMBL" id="JAFBCY010000001">
    <property type="protein sequence ID" value="MBM7850709.1"/>
    <property type="molecule type" value="Genomic_DNA"/>
</dbReference>
<proteinExistence type="inferred from homology"/>
<dbReference type="Gene3D" id="1.10.287.950">
    <property type="entry name" value="Methyl-accepting chemotaxis protein"/>
    <property type="match status" value="1"/>
</dbReference>
<reference evidence="5" key="3">
    <citation type="submission" date="2023-01" db="EMBL/GenBank/DDBJ databases">
        <authorList>
            <person name="Sun Q."/>
            <person name="Evtushenko L."/>
        </authorList>
    </citation>
    <scope>NUCLEOTIDE SEQUENCE</scope>
    <source>
        <strain evidence="5">VKM B-1606</strain>
    </source>
</reference>
<evidence type="ECO:0000313" key="8">
    <source>
        <dbReference type="Proteomes" id="UP001143400"/>
    </source>
</evidence>